<keyword evidence="1" id="KW-0812">Transmembrane</keyword>
<sequence>MDSTPTQASIVPRIEDRGVIGFIHVWRAILLLALLLSFSPILELCLRAHDLRLSCTSITLKMNGKIEGYFMLTSSCMMIGRTAWGQWACCC</sequence>
<evidence type="ECO:0000313" key="2">
    <source>
        <dbReference type="EMBL" id="GFY38748.1"/>
    </source>
</evidence>
<keyword evidence="1" id="KW-1133">Transmembrane helix</keyword>
<proteinExistence type="predicted"/>
<keyword evidence="3" id="KW-1185">Reference proteome</keyword>
<feature type="transmembrane region" description="Helical" evidence="1">
    <location>
        <begin position="20"/>
        <end position="42"/>
    </location>
</feature>
<dbReference type="Proteomes" id="UP000886998">
    <property type="component" value="Unassembled WGS sequence"/>
</dbReference>
<comment type="caution">
    <text evidence="2">The sequence shown here is derived from an EMBL/GenBank/DDBJ whole genome shotgun (WGS) entry which is preliminary data.</text>
</comment>
<accession>A0A8X7BPM6</accession>
<keyword evidence="1" id="KW-0472">Membrane</keyword>
<evidence type="ECO:0000256" key="1">
    <source>
        <dbReference type="SAM" id="Phobius"/>
    </source>
</evidence>
<protein>
    <submittedName>
        <fullName evidence="2">Uncharacterized protein</fullName>
    </submittedName>
</protein>
<name>A0A8X7BPM6_9ARAC</name>
<evidence type="ECO:0000313" key="3">
    <source>
        <dbReference type="Proteomes" id="UP000886998"/>
    </source>
</evidence>
<gene>
    <name evidence="2" type="ORF">TNIN_159571</name>
</gene>
<dbReference type="EMBL" id="BMAV01001045">
    <property type="protein sequence ID" value="GFY38748.1"/>
    <property type="molecule type" value="Genomic_DNA"/>
</dbReference>
<reference evidence="2" key="1">
    <citation type="submission" date="2020-08" db="EMBL/GenBank/DDBJ databases">
        <title>Multicomponent nature underlies the extraordinary mechanical properties of spider dragline silk.</title>
        <authorList>
            <person name="Kono N."/>
            <person name="Nakamura H."/>
            <person name="Mori M."/>
            <person name="Yoshida Y."/>
            <person name="Ohtoshi R."/>
            <person name="Malay A.D."/>
            <person name="Moran D.A.P."/>
            <person name="Tomita M."/>
            <person name="Numata K."/>
            <person name="Arakawa K."/>
        </authorList>
    </citation>
    <scope>NUCLEOTIDE SEQUENCE</scope>
</reference>
<organism evidence="2 3">
    <name type="scientific">Trichonephila inaurata madagascariensis</name>
    <dbReference type="NCBI Taxonomy" id="2747483"/>
    <lineage>
        <taxon>Eukaryota</taxon>
        <taxon>Metazoa</taxon>
        <taxon>Ecdysozoa</taxon>
        <taxon>Arthropoda</taxon>
        <taxon>Chelicerata</taxon>
        <taxon>Arachnida</taxon>
        <taxon>Araneae</taxon>
        <taxon>Araneomorphae</taxon>
        <taxon>Entelegynae</taxon>
        <taxon>Araneoidea</taxon>
        <taxon>Nephilidae</taxon>
        <taxon>Trichonephila</taxon>
        <taxon>Trichonephila inaurata</taxon>
    </lineage>
</organism>
<dbReference type="AlphaFoldDB" id="A0A8X7BPM6"/>